<feature type="disulfide bond" evidence="6">
    <location>
        <begin position="268"/>
        <end position="277"/>
    </location>
</feature>
<dbReference type="GO" id="GO:0042063">
    <property type="term" value="P:gliogenesis"/>
    <property type="evidence" value="ECO:0007669"/>
    <property type="project" value="UniProtKB-ARBA"/>
</dbReference>
<dbReference type="GO" id="GO:0005112">
    <property type="term" value="F:Notch binding"/>
    <property type="evidence" value="ECO:0007669"/>
    <property type="project" value="TreeGrafter"/>
</dbReference>
<dbReference type="PROSITE" id="PS50026">
    <property type="entry name" value="EGF_3"/>
    <property type="match status" value="4"/>
</dbReference>
<evidence type="ECO:0000256" key="4">
    <source>
        <dbReference type="ARBA" id="ARBA00023157"/>
    </source>
</evidence>
<evidence type="ECO:0000259" key="9">
    <source>
        <dbReference type="PROSITE" id="PS50825"/>
    </source>
</evidence>
<sequence length="982" mass="108776">MEAVVLIRLLVSRVPVLPVIEVFVVNISLITALIHLAETMRFVLTWALHTIVPVRLGSMAHIVSTIWTNVYWESVLNREQSALHFLVLTMAHVTILVVPSDVIVQVAGMESGACEQEKSSCDSRPCRNDGHCVNLVGDYFCVCPEGVSGKDCEVAPNRCLGEPCLNGGVCGDFGSRLECSCPKKFTGSGENLCNICDDTGCQYELDACAAGVCQNGGECTRTHGEFICKCQPGFSGNHCETNLDDCSASTCPLGGTCVDQINSAQCLCPFNMTGSNCDKAKLLFQTIDVDYDLHFFDSLRPSHASLAVPFLIQGNKITVSLWIKFSEPQSKGVVLTMYNSQQINYSSSLTEVLRVDSDGVYVSLISEEPALQLHFPFTQRINDGAWNHLPVFAGSVTRVHVWNRVLDFESEIPLMSVSCQGAERKIIHQPPIQVQNCPADQFVTTSLREVNISWPEPVFYSINPIEKVEKNLKQSQIFTWGEYDVFYVARDNSSNTAQCSFKLHISRDHCLPMEDPVNGVQACESWGPRLRYKACSITCREGFEFSRSPAVFYTCGADGEWRPRKHNKILFHYPQCTKSVPATRMIILRVFYPASSLCNEASRDALKSKLLASLNSINQKWNMCSLTDNSGCVGARISVDCSPDVHRSKRENHSFKVTIELPVKRNMVSDSASRQKLLVVDAIQNEILLYGAFNLEKVLPNGRPDLSTFELLDEFHCQSGQVAVNDVCVPCAPGSYHSLSTSQCELCAEGDYQPQPGRNECLHCPSGFITAGEGAISEQECKPKCPPGHFLNISTSLCTPCGLGFFQSRGGAFECIACGVGKTTLSERTTSEDECRDECLDGDQLSSSGTCQPCPIGSYRTRGEHKHCILCPPGTTTESISSTRREQCNTPRCTAGQFLIKETINLTIITYKVAQLRCEERFQPKSQRVALITVAIGYYYEDDDEYESKAVYVSGEEDNRELEQRMRLAQKHMYRPGINQAE</sequence>
<dbReference type="SMART" id="SM01411">
    <property type="entry name" value="Ephrin_rec_like"/>
    <property type="match status" value="4"/>
</dbReference>
<dbReference type="InterPro" id="IPR013320">
    <property type="entry name" value="ConA-like_dom_sf"/>
</dbReference>
<dbReference type="InterPro" id="IPR000152">
    <property type="entry name" value="EGF-type_Asp/Asn_hydroxyl_site"/>
</dbReference>
<dbReference type="Pfam" id="PF12661">
    <property type="entry name" value="hEGF"/>
    <property type="match status" value="1"/>
</dbReference>
<dbReference type="InterPro" id="IPR001881">
    <property type="entry name" value="EGF-like_Ca-bd_dom"/>
</dbReference>
<dbReference type="AlphaFoldDB" id="A0A1I7X7T4"/>
<protein>
    <submittedName>
        <fullName evidence="12">Crumbs cell polarity complex component 1</fullName>
    </submittedName>
</protein>
<dbReference type="GO" id="GO:0005886">
    <property type="term" value="C:plasma membrane"/>
    <property type="evidence" value="ECO:0007669"/>
    <property type="project" value="UniProtKB-ARBA"/>
</dbReference>
<keyword evidence="11" id="KW-1185">Reference proteome</keyword>
<dbReference type="SUPFAM" id="SSF57196">
    <property type="entry name" value="EGF/Laminin"/>
    <property type="match status" value="3"/>
</dbReference>
<feature type="domain" description="EGF-like" evidence="8">
    <location>
        <begin position="204"/>
        <end position="240"/>
    </location>
</feature>
<feature type="disulfide bond" evidence="6">
    <location>
        <begin position="143"/>
        <end position="152"/>
    </location>
</feature>
<dbReference type="Gene3D" id="2.10.25.10">
    <property type="entry name" value="Laminin"/>
    <property type="match status" value="4"/>
</dbReference>
<dbReference type="InterPro" id="IPR011641">
    <property type="entry name" value="Tyr-kin_ephrin_A/B_rcpt-like"/>
</dbReference>
<comment type="caution">
    <text evidence="6">Lacks conserved residue(s) required for the propagation of feature annotation.</text>
</comment>
<evidence type="ECO:0000259" key="8">
    <source>
        <dbReference type="PROSITE" id="PS50026"/>
    </source>
</evidence>
<dbReference type="SUPFAM" id="SSF49899">
    <property type="entry name" value="Concanavalin A-like lectins/glucanases"/>
    <property type="match status" value="1"/>
</dbReference>
<dbReference type="Gene3D" id="2.10.50.10">
    <property type="entry name" value="Tumor Necrosis Factor Receptor, subunit A, domain 2"/>
    <property type="match status" value="3"/>
</dbReference>
<evidence type="ECO:0000313" key="12">
    <source>
        <dbReference type="WBParaSite" id="Hba_13487"/>
    </source>
</evidence>
<reference evidence="12" key="1">
    <citation type="submission" date="2016-11" db="UniProtKB">
        <authorList>
            <consortium name="WormBaseParasite"/>
        </authorList>
    </citation>
    <scope>IDENTIFICATION</scope>
</reference>
<dbReference type="SMART" id="SM00181">
    <property type="entry name" value="EGF"/>
    <property type="match status" value="6"/>
</dbReference>
<organism evidence="11 12">
    <name type="scientific">Heterorhabditis bacteriophora</name>
    <name type="common">Entomopathogenic nematode worm</name>
    <dbReference type="NCBI Taxonomy" id="37862"/>
    <lineage>
        <taxon>Eukaryota</taxon>
        <taxon>Metazoa</taxon>
        <taxon>Ecdysozoa</taxon>
        <taxon>Nematoda</taxon>
        <taxon>Chromadorea</taxon>
        <taxon>Rhabditida</taxon>
        <taxon>Rhabditina</taxon>
        <taxon>Rhabditomorpha</taxon>
        <taxon>Strongyloidea</taxon>
        <taxon>Heterorhabditidae</taxon>
        <taxon>Heterorhabditis</taxon>
    </lineage>
</organism>
<evidence type="ECO:0000256" key="7">
    <source>
        <dbReference type="PROSITE-ProRule" id="PRU00302"/>
    </source>
</evidence>
<dbReference type="InterPro" id="IPR003410">
    <property type="entry name" value="HYR_dom"/>
</dbReference>
<keyword evidence="7" id="KW-0768">Sushi</keyword>
<dbReference type="GO" id="GO:0007219">
    <property type="term" value="P:Notch signaling pathway"/>
    <property type="evidence" value="ECO:0007669"/>
    <property type="project" value="TreeGrafter"/>
</dbReference>
<dbReference type="GO" id="GO:0048666">
    <property type="term" value="P:neuron development"/>
    <property type="evidence" value="ECO:0007669"/>
    <property type="project" value="UniProtKB-ARBA"/>
</dbReference>
<keyword evidence="5" id="KW-0325">Glycoprotein</keyword>
<feature type="domain" description="HYR" evidence="9">
    <location>
        <begin position="427"/>
        <end position="507"/>
    </location>
</feature>
<dbReference type="GO" id="GO:0000902">
    <property type="term" value="P:cell morphogenesis"/>
    <property type="evidence" value="ECO:0007669"/>
    <property type="project" value="UniProtKB-ARBA"/>
</dbReference>
<evidence type="ECO:0000256" key="5">
    <source>
        <dbReference type="ARBA" id="ARBA00023180"/>
    </source>
</evidence>
<dbReference type="FunFam" id="2.10.50.10:FF:000018">
    <property type="entry name" value="Sushi, von Willebrand factor type A, EGF and pentraxin domain-containing 1"/>
    <property type="match status" value="1"/>
</dbReference>
<dbReference type="PANTHER" id="PTHR12916">
    <property type="entry name" value="CYTOCHROME C OXIDASE POLYPEPTIDE VIC-2"/>
    <property type="match status" value="1"/>
</dbReference>
<accession>A0A1I7X7T4</accession>
<dbReference type="GO" id="GO:0005509">
    <property type="term" value="F:calcium ion binding"/>
    <property type="evidence" value="ECO:0007669"/>
    <property type="project" value="InterPro"/>
</dbReference>
<dbReference type="PANTHER" id="PTHR12916:SF4">
    <property type="entry name" value="UNINFLATABLE, ISOFORM C"/>
    <property type="match status" value="1"/>
</dbReference>
<dbReference type="FunFam" id="2.10.25.10:FF:000230">
    <property type="entry name" value="Delta-like protein"/>
    <property type="match status" value="1"/>
</dbReference>
<feature type="domain" description="EGF-like" evidence="8">
    <location>
        <begin position="117"/>
        <end position="153"/>
    </location>
</feature>
<dbReference type="PROSITE" id="PS50923">
    <property type="entry name" value="SUSHI"/>
    <property type="match status" value="1"/>
</dbReference>
<dbReference type="InterPro" id="IPR013032">
    <property type="entry name" value="EGF-like_CS"/>
</dbReference>
<dbReference type="CDD" id="cd00054">
    <property type="entry name" value="EGF_CA"/>
    <property type="match status" value="3"/>
</dbReference>
<evidence type="ECO:0000256" key="6">
    <source>
        <dbReference type="PROSITE-ProRule" id="PRU00076"/>
    </source>
</evidence>
<dbReference type="PROSITE" id="PS50825">
    <property type="entry name" value="HYR"/>
    <property type="match status" value="1"/>
</dbReference>
<dbReference type="FunFam" id="2.10.25.10:FF:000472">
    <property type="entry name" value="Uncharacterized protein, isoform A"/>
    <property type="match status" value="1"/>
</dbReference>
<dbReference type="WBParaSite" id="Hba_13487">
    <property type="protein sequence ID" value="Hba_13487"/>
    <property type="gene ID" value="Hba_13487"/>
</dbReference>
<evidence type="ECO:0000259" key="10">
    <source>
        <dbReference type="PROSITE" id="PS50923"/>
    </source>
</evidence>
<keyword evidence="2" id="KW-0732">Signal</keyword>
<dbReference type="PROSITE" id="PS00022">
    <property type="entry name" value="EGF_1"/>
    <property type="match status" value="3"/>
</dbReference>
<feature type="domain" description="Sushi" evidence="10">
    <location>
        <begin position="508"/>
        <end position="578"/>
    </location>
</feature>
<dbReference type="Pfam" id="PF00008">
    <property type="entry name" value="EGF"/>
    <property type="match status" value="2"/>
</dbReference>
<dbReference type="Pfam" id="PF02494">
    <property type="entry name" value="HYR"/>
    <property type="match status" value="1"/>
</dbReference>
<dbReference type="InterPro" id="IPR000742">
    <property type="entry name" value="EGF"/>
</dbReference>
<feature type="domain" description="EGF-like" evidence="8">
    <location>
        <begin position="242"/>
        <end position="278"/>
    </location>
</feature>
<dbReference type="Pfam" id="PF07699">
    <property type="entry name" value="Ephrin_rec_like"/>
    <property type="match status" value="3"/>
</dbReference>
<feature type="disulfide bond" evidence="6">
    <location>
        <begin position="230"/>
        <end position="239"/>
    </location>
</feature>
<evidence type="ECO:0000313" key="11">
    <source>
        <dbReference type="Proteomes" id="UP000095283"/>
    </source>
</evidence>
<dbReference type="PROSITE" id="PS00010">
    <property type="entry name" value="ASX_HYDROXYL"/>
    <property type="match status" value="1"/>
</dbReference>
<dbReference type="InterPro" id="IPR000436">
    <property type="entry name" value="Sushi_SCR_CCP_dom"/>
</dbReference>
<dbReference type="PROSITE" id="PS01186">
    <property type="entry name" value="EGF_2"/>
    <property type="match status" value="1"/>
</dbReference>
<dbReference type="SUPFAM" id="SSF57184">
    <property type="entry name" value="Growth factor receptor domain"/>
    <property type="match status" value="2"/>
</dbReference>
<keyword evidence="4 6" id="KW-1015">Disulfide bond</keyword>
<dbReference type="PRINTS" id="PR01983">
    <property type="entry name" value="NOTCH"/>
</dbReference>
<name>A0A1I7X7T4_HETBA</name>
<feature type="domain" description="EGF-like" evidence="8">
    <location>
        <begin position="155"/>
        <end position="194"/>
    </location>
</feature>
<evidence type="ECO:0000256" key="3">
    <source>
        <dbReference type="ARBA" id="ARBA00022737"/>
    </source>
</evidence>
<dbReference type="SMART" id="SM00179">
    <property type="entry name" value="EGF_CA"/>
    <property type="match status" value="3"/>
</dbReference>
<proteinExistence type="predicted"/>
<evidence type="ECO:0000256" key="1">
    <source>
        <dbReference type="ARBA" id="ARBA00022536"/>
    </source>
</evidence>
<keyword evidence="1 6" id="KW-0245">EGF-like domain</keyword>
<keyword evidence="3" id="KW-0677">Repeat</keyword>
<evidence type="ECO:0000256" key="2">
    <source>
        <dbReference type="ARBA" id="ARBA00022729"/>
    </source>
</evidence>
<dbReference type="Proteomes" id="UP000095283">
    <property type="component" value="Unplaced"/>
</dbReference>
<dbReference type="InterPro" id="IPR009030">
    <property type="entry name" value="Growth_fac_rcpt_cys_sf"/>
</dbReference>